<name>A0ABS9J5B6_9FLAO</name>
<organism evidence="8 9">
    <name type="scientific">Joostella atrarenae</name>
    <dbReference type="NCBI Taxonomy" id="679257"/>
    <lineage>
        <taxon>Bacteria</taxon>
        <taxon>Pseudomonadati</taxon>
        <taxon>Bacteroidota</taxon>
        <taxon>Flavobacteriia</taxon>
        <taxon>Flavobacteriales</taxon>
        <taxon>Flavobacteriaceae</taxon>
        <taxon>Joostella</taxon>
    </lineage>
</organism>
<protein>
    <recommendedName>
        <fullName evidence="3">beta-N-acetylhexosaminidase</fullName>
        <ecNumber evidence="3">3.2.1.52</ecNumber>
    </recommendedName>
</protein>
<comment type="caution">
    <text evidence="8">The sequence shown here is derived from an EMBL/GenBank/DDBJ whole genome shotgun (WGS) entry which is preliminary data.</text>
</comment>
<dbReference type="PANTHER" id="PTHR22600">
    <property type="entry name" value="BETA-HEXOSAMINIDASE"/>
    <property type="match status" value="1"/>
</dbReference>
<evidence type="ECO:0000313" key="8">
    <source>
        <dbReference type="EMBL" id="MCF8715617.1"/>
    </source>
</evidence>
<keyword evidence="5" id="KW-0326">Glycosidase</keyword>
<evidence type="ECO:0000256" key="2">
    <source>
        <dbReference type="ARBA" id="ARBA00006285"/>
    </source>
</evidence>
<evidence type="ECO:0000256" key="1">
    <source>
        <dbReference type="ARBA" id="ARBA00001231"/>
    </source>
</evidence>
<dbReference type="Gene3D" id="3.30.379.10">
    <property type="entry name" value="Chitobiase/beta-hexosaminidase domain 2-like"/>
    <property type="match status" value="1"/>
</dbReference>
<dbReference type="PANTHER" id="PTHR22600:SF57">
    <property type="entry name" value="BETA-N-ACETYLHEXOSAMINIDASE"/>
    <property type="match status" value="1"/>
</dbReference>
<reference evidence="8 9" key="1">
    <citation type="submission" date="2021-01" db="EMBL/GenBank/DDBJ databases">
        <title>Genome sequencing of Joostella atrarenae M1-2 (= KCTC 23194).</title>
        <authorList>
            <person name="Zakaria M.R."/>
            <person name="Lam M.Q."/>
            <person name="Chong C.S."/>
        </authorList>
    </citation>
    <scope>NUCLEOTIDE SEQUENCE [LARGE SCALE GENOMIC DNA]</scope>
    <source>
        <strain evidence="8 9">M1-2</strain>
    </source>
</reference>
<proteinExistence type="inferred from homology"/>
<dbReference type="CDD" id="cd06563">
    <property type="entry name" value="GH20_chitobiase-like"/>
    <property type="match status" value="1"/>
</dbReference>
<evidence type="ECO:0000256" key="4">
    <source>
        <dbReference type="ARBA" id="ARBA00022801"/>
    </source>
</evidence>
<dbReference type="PIRSF" id="PIRSF001093">
    <property type="entry name" value="B-hxosamndse_ab_euk"/>
    <property type="match status" value="1"/>
</dbReference>
<dbReference type="Gene3D" id="3.20.20.80">
    <property type="entry name" value="Glycosidases"/>
    <property type="match status" value="1"/>
</dbReference>
<comment type="catalytic activity">
    <reaction evidence="1">
        <text>Hydrolysis of terminal non-reducing N-acetyl-D-hexosamine residues in N-acetyl-beta-D-hexosaminides.</text>
        <dbReference type="EC" id="3.2.1.52"/>
    </reaction>
</comment>
<dbReference type="SUPFAM" id="SSF51445">
    <property type="entry name" value="(Trans)glycosidases"/>
    <property type="match status" value="1"/>
</dbReference>
<comment type="similarity">
    <text evidence="2">Belongs to the glycosyl hydrolase 20 family.</text>
</comment>
<feature type="domain" description="Glycoside hydrolase family 20 catalytic" evidence="6">
    <location>
        <begin position="151"/>
        <end position="484"/>
    </location>
</feature>
<feature type="domain" description="Beta-hexosaminidase bacterial type N-terminal" evidence="7">
    <location>
        <begin position="23"/>
        <end position="145"/>
    </location>
</feature>
<dbReference type="Pfam" id="PF00728">
    <property type="entry name" value="Glyco_hydro_20"/>
    <property type="match status" value="1"/>
</dbReference>
<evidence type="ECO:0000259" key="7">
    <source>
        <dbReference type="Pfam" id="PF02838"/>
    </source>
</evidence>
<dbReference type="InterPro" id="IPR015883">
    <property type="entry name" value="Glyco_hydro_20_cat"/>
</dbReference>
<keyword evidence="9" id="KW-1185">Reference proteome</keyword>
<dbReference type="SUPFAM" id="SSF55545">
    <property type="entry name" value="beta-N-acetylhexosaminidase-like domain"/>
    <property type="match status" value="1"/>
</dbReference>
<sequence>MKRHLYTILFFLFTIFLTAQEKINIIPAPNNIELYKGNFTLNSSSTVTINSNQLEDIRYYLTNEILENTGISIITSDKTNRADITLELSEKHHNEGYYELTVNNNQVNIKAGTLSGMMNGASSLLQLITINKAKTNKISIPNLSIKEKPKYAWRGLMLDTSRYFISKDKLKEVINWMAFYKLNKLHLHLTDEPAWRLEIKKYPKLTSVGGTGNYNNPDAPAKYYTQKDINELVNYASIRQIEVIPEIDMPGHATAANRAYPEYSGGGSEKHPEFTFNPGKESTYAFLTDILRETSILFPAQMLHLGGDEVSFGSEKWKSNTEIQSLVKKESLTNLKDIENYFMERMADSVFKLNSKLIAWDELADSDLPRDKTILMWWRHDKPEQLNKSIDNGFKTIVCPRVPFYLDFIQDGTHQSGRKWAGEYSTLERIYNFNISKLINNKENEKNIIGFQGNLWTETITSDKRLEFMIFPRIAALAETAWTENRNDYPNFQQRLKTHLPVYKTEEIYFFDPFNPDITPEPLYNKTK</sequence>
<evidence type="ECO:0000256" key="3">
    <source>
        <dbReference type="ARBA" id="ARBA00012663"/>
    </source>
</evidence>
<dbReference type="PRINTS" id="PR00738">
    <property type="entry name" value="GLHYDRLASE20"/>
</dbReference>
<dbReference type="Proteomes" id="UP000829517">
    <property type="component" value="Unassembled WGS sequence"/>
</dbReference>
<dbReference type="InterPro" id="IPR025705">
    <property type="entry name" value="Beta_hexosaminidase_sua/sub"/>
</dbReference>
<dbReference type="InterPro" id="IPR015882">
    <property type="entry name" value="HEX_bac_N"/>
</dbReference>
<evidence type="ECO:0000313" key="9">
    <source>
        <dbReference type="Proteomes" id="UP000829517"/>
    </source>
</evidence>
<dbReference type="EMBL" id="JAETXX010000008">
    <property type="protein sequence ID" value="MCF8715617.1"/>
    <property type="molecule type" value="Genomic_DNA"/>
</dbReference>
<dbReference type="EC" id="3.2.1.52" evidence="3"/>
<accession>A0ABS9J5B6</accession>
<evidence type="ECO:0000259" key="6">
    <source>
        <dbReference type="Pfam" id="PF00728"/>
    </source>
</evidence>
<gene>
    <name evidence="8" type="ORF">JM658_12345</name>
</gene>
<keyword evidence="4" id="KW-0378">Hydrolase</keyword>
<evidence type="ECO:0000256" key="5">
    <source>
        <dbReference type="ARBA" id="ARBA00023295"/>
    </source>
</evidence>
<dbReference type="InterPro" id="IPR029018">
    <property type="entry name" value="Hex-like_dom2"/>
</dbReference>
<dbReference type="RefSeq" id="WP_236959582.1">
    <property type="nucleotide sequence ID" value="NZ_JAETXX010000008.1"/>
</dbReference>
<dbReference type="InterPro" id="IPR017853">
    <property type="entry name" value="GH"/>
</dbReference>
<dbReference type="Pfam" id="PF02838">
    <property type="entry name" value="Glyco_hydro_20b"/>
    <property type="match status" value="1"/>
</dbReference>